<dbReference type="Proteomes" id="UP000004995">
    <property type="component" value="Unassembled WGS sequence"/>
</dbReference>
<evidence type="ECO:0000313" key="2">
    <source>
        <dbReference type="EnsemblPlants" id="KQL10955"/>
    </source>
</evidence>
<accession>K3XZP4</accession>
<dbReference type="HOGENOM" id="CLU_1663729_0_0_1"/>
<name>K3XZP4_SETIT</name>
<keyword evidence="3" id="KW-1185">Reference proteome</keyword>
<reference evidence="2" key="2">
    <citation type="submission" date="2018-08" db="UniProtKB">
        <authorList>
            <consortium name="EnsemblPlants"/>
        </authorList>
    </citation>
    <scope>IDENTIFICATION</scope>
    <source>
        <strain evidence="2">Yugu1</strain>
    </source>
</reference>
<sequence length="159" mass="16791">MPQHTETVNARWEKEVAKTLVGLCGGGAPPCAPSVVLLLTASNNAAREISKVARASSGPCEGAWQPPLPRALRAALSLHDPDIQSAFVRPPESTKPSQDCKGGAARAAQDRLKPRRQPRSVASMLPLHAPASLAARGGHRPSTRPTTTPEMPPALPRRP</sequence>
<dbReference type="EnsemblPlants" id="KQL10955">
    <property type="protein sequence ID" value="KQL10955"/>
    <property type="gene ID" value="SETIT_007405mg"/>
</dbReference>
<proteinExistence type="predicted"/>
<evidence type="ECO:0000256" key="1">
    <source>
        <dbReference type="SAM" id="MobiDB-lite"/>
    </source>
</evidence>
<protein>
    <submittedName>
        <fullName evidence="2">Uncharacterized protein</fullName>
    </submittedName>
</protein>
<organism evidence="2 3">
    <name type="scientific">Setaria italica</name>
    <name type="common">Foxtail millet</name>
    <name type="synonym">Panicum italicum</name>
    <dbReference type="NCBI Taxonomy" id="4555"/>
    <lineage>
        <taxon>Eukaryota</taxon>
        <taxon>Viridiplantae</taxon>
        <taxon>Streptophyta</taxon>
        <taxon>Embryophyta</taxon>
        <taxon>Tracheophyta</taxon>
        <taxon>Spermatophyta</taxon>
        <taxon>Magnoliopsida</taxon>
        <taxon>Liliopsida</taxon>
        <taxon>Poales</taxon>
        <taxon>Poaceae</taxon>
        <taxon>PACMAD clade</taxon>
        <taxon>Panicoideae</taxon>
        <taxon>Panicodae</taxon>
        <taxon>Paniceae</taxon>
        <taxon>Cenchrinae</taxon>
        <taxon>Setaria</taxon>
    </lineage>
</organism>
<reference evidence="3" key="1">
    <citation type="journal article" date="2012" name="Nat. Biotechnol.">
        <title>Reference genome sequence of the model plant Setaria.</title>
        <authorList>
            <person name="Bennetzen J.L."/>
            <person name="Schmutz J."/>
            <person name="Wang H."/>
            <person name="Percifield R."/>
            <person name="Hawkins J."/>
            <person name="Pontaroli A.C."/>
            <person name="Estep M."/>
            <person name="Feng L."/>
            <person name="Vaughn J.N."/>
            <person name="Grimwood J."/>
            <person name="Jenkins J."/>
            <person name="Barry K."/>
            <person name="Lindquist E."/>
            <person name="Hellsten U."/>
            <person name="Deshpande S."/>
            <person name="Wang X."/>
            <person name="Wu X."/>
            <person name="Mitros T."/>
            <person name="Triplett J."/>
            <person name="Yang X."/>
            <person name="Ye C.Y."/>
            <person name="Mauro-Herrera M."/>
            <person name="Wang L."/>
            <person name="Li P."/>
            <person name="Sharma M."/>
            <person name="Sharma R."/>
            <person name="Ronald P.C."/>
            <person name="Panaud O."/>
            <person name="Kellogg E.A."/>
            <person name="Brutnell T.P."/>
            <person name="Doust A.N."/>
            <person name="Tuskan G.A."/>
            <person name="Rokhsar D."/>
            <person name="Devos K.M."/>
        </authorList>
    </citation>
    <scope>NUCLEOTIDE SEQUENCE [LARGE SCALE GENOMIC DNA]</scope>
    <source>
        <strain evidence="3">cv. Yugu1</strain>
    </source>
</reference>
<dbReference type="EMBL" id="AGNK02002548">
    <property type="status" value="NOT_ANNOTATED_CDS"/>
    <property type="molecule type" value="Genomic_DNA"/>
</dbReference>
<dbReference type="AlphaFoldDB" id="K3XZP4"/>
<dbReference type="InParanoid" id="K3XZP4"/>
<dbReference type="Gramene" id="KQL10955">
    <property type="protein sequence ID" value="KQL10955"/>
    <property type="gene ID" value="SETIT_007405mg"/>
</dbReference>
<evidence type="ECO:0000313" key="3">
    <source>
        <dbReference type="Proteomes" id="UP000004995"/>
    </source>
</evidence>
<feature type="region of interest" description="Disordered" evidence="1">
    <location>
        <begin position="86"/>
        <end position="159"/>
    </location>
</feature>
<feature type="compositionally biased region" description="Pro residues" evidence="1">
    <location>
        <begin position="150"/>
        <end position="159"/>
    </location>
</feature>